<dbReference type="RefSeq" id="WP_138773445.1">
    <property type="nucleotide sequence ID" value="NZ_JBHSSX010000118.1"/>
</dbReference>
<feature type="domain" description="Multidrug resistance protein MdtA-like barrel-sandwich hybrid" evidence="5">
    <location>
        <begin position="64"/>
        <end position="179"/>
    </location>
</feature>
<dbReference type="Pfam" id="PF25967">
    <property type="entry name" value="RND-MFP_C"/>
    <property type="match status" value="1"/>
</dbReference>
<dbReference type="Proteomes" id="UP000739180">
    <property type="component" value="Unassembled WGS sequence"/>
</dbReference>
<dbReference type="InterPro" id="IPR006143">
    <property type="entry name" value="RND_pump_MFP"/>
</dbReference>
<feature type="domain" description="Multidrug resistance protein MdtA-like C-terminal permuted SH3" evidence="6">
    <location>
        <begin position="281"/>
        <end position="340"/>
    </location>
</feature>
<dbReference type="PANTHER" id="PTHR30469">
    <property type="entry name" value="MULTIDRUG RESISTANCE PROTEIN MDTA"/>
    <property type="match status" value="1"/>
</dbReference>
<evidence type="ECO:0000256" key="4">
    <source>
        <dbReference type="SAM" id="SignalP"/>
    </source>
</evidence>
<accession>A0ABY2XHW7</accession>
<evidence type="ECO:0000313" key="7">
    <source>
        <dbReference type="EMBL" id="TMW11355.1"/>
    </source>
</evidence>
<evidence type="ECO:0000256" key="1">
    <source>
        <dbReference type="ARBA" id="ARBA00004196"/>
    </source>
</evidence>
<evidence type="ECO:0000256" key="2">
    <source>
        <dbReference type="ARBA" id="ARBA00009477"/>
    </source>
</evidence>
<dbReference type="Gene3D" id="1.10.287.470">
    <property type="entry name" value="Helix hairpin bin"/>
    <property type="match status" value="1"/>
</dbReference>
<dbReference type="Gene3D" id="2.40.30.170">
    <property type="match status" value="1"/>
</dbReference>
<evidence type="ECO:0000259" key="5">
    <source>
        <dbReference type="Pfam" id="PF25917"/>
    </source>
</evidence>
<dbReference type="Gene3D" id="2.40.420.20">
    <property type="match status" value="1"/>
</dbReference>
<dbReference type="Pfam" id="PF25917">
    <property type="entry name" value="BSH_RND"/>
    <property type="match status" value="1"/>
</dbReference>
<name>A0ABY2XHW7_9GAMM</name>
<comment type="subcellular location">
    <subcellularLocation>
        <location evidence="1">Cell envelope</location>
    </subcellularLocation>
</comment>
<evidence type="ECO:0000259" key="6">
    <source>
        <dbReference type="Pfam" id="PF25967"/>
    </source>
</evidence>
<organism evidence="7 8">
    <name type="scientific">Alloalcanivorax gelatiniphagus</name>
    <dbReference type="NCBI Taxonomy" id="1194167"/>
    <lineage>
        <taxon>Bacteria</taxon>
        <taxon>Pseudomonadati</taxon>
        <taxon>Pseudomonadota</taxon>
        <taxon>Gammaproteobacteria</taxon>
        <taxon>Oceanospirillales</taxon>
        <taxon>Alcanivoracaceae</taxon>
        <taxon>Alloalcanivorax</taxon>
    </lineage>
</organism>
<dbReference type="Gene3D" id="2.40.50.100">
    <property type="match status" value="1"/>
</dbReference>
<gene>
    <name evidence="7" type="ORF">FGS76_14985</name>
</gene>
<evidence type="ECO:0000256" key="3">
    <source>
        <dbReference type="ARBA" id="ARBA00022448"/>
    </source>
</evidence>
<feature type="signal peptide" evidence="4">
    <location>
        <begin position="1"/>
        <end position="19"/>
    </location>
</feature>
<sequence>MSRVIGAIGSVALAVLALAGCGEPPPREKAGPVPVKLATVDRGEDGGRSFPGRVMATERSQLAFRVSGELVELPVKDGEQVKKGQLLARLDPRDFQNELDRSQADAELAEKNYRRGQALAERGVIAESELDRLSSRYQQARSAYKLARDNLSYTRLVAPYDGVVASTEQENHQFVQARETVIHLQSSATIDVRFSVPQSFIARAAPLDQSFQAEVIFPALPERRFPAVYREHEARSGATQAYFVVVTLPVPEDLSVLPGMSAEVRVGKDQLNGEQRSRLRIPVAAVFNQDGQEGAWVWRLDQEAGTVHAETVTLGEISGSGVEIVDGLKVGDQVVSAGVHRLEEGQAVRELTRERGL</sequence>
<dbReference type="InterPro" id="IPR058627">
    <property type="entry name" value="MdtA-like_C"/>
</dbReference>
<evidence type="ECO:0000313" key="8">
    <source>
        <dbReference type="Proteomes" id="UP000739180"/>
    </source>
</evidence>
<dbReference type="InterPro" id="IPR058625">
    <property type="entry name" value="MdtA-like_BSH"/>
</dbReference>
<dbReference type="NCBIfam" id="TIGR01730">
    <property type="entry name" value="RND_mfp"/>
    <property type="match status" value="1"/>
</dbReference>
<dbReference type="PANTHER" id="PTHR30469:SF20">
    <property type="entry name" value="EFFLUX RND TRANSPORTER PERIPLASMIC ADAPTOR SUBUNIT"/>
    <property type="match status" value="1"/>
</dbReference>
<keyword evidence="4" id="KW-0732">Signal</keyword>
<proteinExistence type="inferred from homology"/>
<protein>
    <submittedName>
        <fullName evidence="7">Efflux RND transporter periplasmic adaptor subunit</fullName>
    </submittedName>
</protein>
<feature type="chain" id="PRO_5045109915" evidence="4">
    <location>
        <begin position="20"/>
        <end position="357"/>
    </location>
</feature>
<dbReference type="SUPFAM" id="SSF111369">
    <property type="entry name" value="HlyD-like secretion proteins"/>
    <property type="match status" value="1"/>
</dbReference>
<dbReference type="EMBL" id="VCQT01000044">
    <property type="protein sequence ID" value="TMW11355.1"/>
    <property type="molecule type" value="Genomic_DNA"/>
</dbReference>
<comment type="similarity">
    <text evidence="2">Belongs to the membrane fusion protein (MFP) (TC 8.A.1) family.</text>
</comment>
<keyword evidence="8" id="KW-1185">Reference proteome</keyword>
<dbReference type="PROSITE" id="PS51257">
    <property type="entry name" value="PROKAR_LIPOPROTEIN"/>
    <property type="match status" value="1"/>
</dbReference>
<reference evidence="7 8" key="1">
    <citation type="submission" date="2019-05" db="EMBL/GenBank/DDBJ databases">
        <title>Genome of Alcanivorax gelatiniphagus, an oil degrading marine bacteria.</title>
        <authorList>
            <person name="Kwon K.K."/>
        </authorList>
    </citation>
    <scope>NUCLEOTIDE SEQUENCE [LARGE SCALE GENOMIC DNA]</scope>
    <source>
        <strain evidence="7 8">MEBiC 08158</strain>
    </source>
</reference>
<keyword evidence="3" id="KW-0813">Transport</keyword>
<comment type="caution">
    <text evidence="7">The sequence shown here is derived from an EMBL/GenBank/DDBJ whole genome shotgun (WGS) entry which is preliminary data.</text>
</comment>